<evidence type="ECO:0000256" key="3">
    <source>
        <dbReference type="ARBA" id="ARBA00012820"/>
    </source>
</evidence>
<evidence type="ECO:0000256" key="4">
    <source>
        <dbReference type="ARBA" id="ARBA00013244"/>
    </source>
</evidence>
<comment type="catalytic activity">
    <reaction evidence="1">
        <text>2 alpha,alpha'-trehalose 6-mycolate = alpha,alpha'-trehalose 6,6'-bismycolate + alpha,alpha-trehalose</text>
        <dbReference type="Rhea" id="RHEA:23472"/>
        <dbReference type="ChEBI" id="CHEBI:16551"/>
        <dbReference type="ChEBI" id="CHEBI:18195"/>
        <dbReference type="ChEBI" id="CHEBI:18234"/>
        <dbReference type="EC" id="2.3.1.122"/>
    </reaction>
</comment>
<dbReference type="PANTHER" id="PTHR43037">
    <property type="entry name" value="UNNAMED PRODUCT-RELATED"/>
    <property type="match status" value="1"/>
</dbReference>
<feature type="domain" description="Esterase Ig-like N-terminal" evidence="10">
    <location>
        <begin position="55"/>
        <end position="193"/>
    </location>
</feature>
<keyword evidence="12" id="KW-1185">Reference proteome</keyword>
<dbReference type="Proteomes" id="UP001601303">
    <property type="component" value="Unassembled WGS sequence"/>
</dbReference>
<evidence type="ECO:0000313" key="11">
    <source>
        <dbReference type="EMBL" id="MFE9604043.1"/>
    </source>
</evidence>
<accession>A0ABW6MFF1</accession>
<dbReference type="Pfam" id="PF18435">
    <property type="entry name" value="EstA_Ig_like"/>
    <property type="match status" value="1"/>
</dbReference>
<dbReference type="InterPro" id="IPR041172">
    <property type="entry name" value="EstA_Ig-like_N"/>
</dbReference>
<comment type="caution">
    <text evidence="11">The sequence shown here is derived from an EMBL/GenBank/DDBJ whole genome shotgun (WGS) entry which is preliminary data.</text>
</comment>
<evidence type="ECO:0000256" key="5">
    <source>
        <dbReference type="ARBA" id="ARBA00022729"/>
    </source>
</evidence>
<dbReference type="EC" id="2.3.1.122" evidence="3"/>
<feature type="chain" id="PRO_5045340789" description="Acyl-CoA:diacylglycerol acyltransferase" evidence="9">
    <location>
        <begin position="30"/>
        <end position="471"/>
    </location>
</feature>
<dbReference type="InterPro" id="IPR050955">
    <property type="entry name" value="Plant_Biomass_Hydrol_Est"/>
</dbReference>
<evidence type="ECO:0000256" key="9">
    <source>
        <dbReference type="SAM" id="SignalP"/>
    </source>
</evidence>
<evidence type="ECO:0000256" key="8">
    <source>
        <dbReference type="SAM" id="MobiDB-lite"/>
    </source>
</evidence>
<dbReference type="PROSITE" id="PS51318">
    <property type="entry name" value="TAT"/>
    <property type="match status" value="1"/>
</dbReference>
<dbReference type="InterPro" id="IPR006311">
    <property type="entry name" value="TAT_signal"/>
</dbReference>
<evidence type="ECO:0000256" key="2">
    <source>
        <dbReference type="ARBA" id="ARBA00005874"/>
    </source>
</evidence>
<proteinExistence type="inferred from homology"/>
<evidence type="ECO:0000256" key="7">
    <source>
        <dbReference type="ARBA" id="ARBA00048109"/>
    </source>
</evidence>
<dbReference type="GO" id="GO:0016787">
    <property type="term" value="F:hydrolase activity"/>
    <property type="evidence" value="ECO:0007669"/>
    <property type="project" value="UniProtKB-KW"/>
</dbReference>
<comment type="catalytic activity">
    <reaction evidence="7">
        <text>an acyl-CoA + a 1,2-diacyl-sn-glycerol = a triacyl-sn-glycerol + CoA</text>
        <dbReference type="Rhea" id="RHEA:10868"/>
        <dbReference type="ChEBI" id="CHEBI:17815"/>
        <dbReference type="ChEBI" id="CHEBI:57287"/>
        <dbReference type="ChEBI" id="CHEBI:58342"/>
        <dbReference type="ChEBI" id="CHEBI:64615"/>
        <dbReference type="EC" id="2.3.1.20"/>
    </reaction>
</comment>
<sequence length="471" mass="49331">MDRRRFMAGTATATAGALVVFAGASPSSAQEASGTTAATGADGADGSGGDHVKGLTAITQVFGAGQKLVAVAVEYDREIDGRTLSTSTFTVTDRTVTKVYTNRSADLAERARYGRYVIVELSPDDTAAALWVTQQGGGTPPTGGTGTGTGDSGGGVGAGGPKVGDTTPGGTIVAAKATLTQAGTVTTAHGTQYPASTTALTTDAVKNLIVDDFQQFTFADPATGQTLNYNLFVPKDYNPRKRYPLVLFMHDASVVNVATEGPLVQGLGAVCWASPEDQARHEAFVLAPEYGSVVIDDDYLPSTLFDATANLVESVTQQYSIDRQRRYTTGQSMGAMMSLGLNIKYPDLFAAAFIVAGQWPEAQAAPLAKKDLWILVSADDTKAYPGEQAITAVIQEQGTQVSTALWDGQSTAAEFAADVRSMKAQRTPVNFAAFEAGTVVPTGSTTSAHMATWQVAYTIPGIRDWIMRQSM</sequence>
<dbReference type="InterPro" id="IPR029058">
    <property type="entry name" value="AB_hydrolase_fold"/>
</dbReference>
<dbReference type="Gene3D" id="3.40.50.1820">
    <property type="entry name" value="alpha/beta hydrolase"/>
    <property type="match status" value="1"/>
</dbReference>
<reference evidence="11 12" key="1">
    <citation type="submission" date="2024-10" db="EMBL/GenBank/DDBJ databases">
        <title>The Natural Products Discovery Center: Release of the First 8490 Sequenced Strains for Exploring Actinobacteria Biosynthetic Diversity.</title>
        <authorList>
            <person name="Kalkreuter E."/>
            <person name="Kautsar S.A."/>
            <person name="Yang D."/>
            <person name="Bader C.D."/>
            <person name="Teijaro C.N."/>
            <person name="Fluegel L."/>
            <person name="Davis C.M."/>
            <person name="Simpson J.R."/>
            <person name="Lauterbach L."/>
            <person name="Steele A.D."/>
            <person name="Gui C."/>
            <person name="Meng S."/>
            <person name="Li G."/>
            <person name="Viehrig K."/>
            <person name="Ye F."/>
            <person name="Su P."/>
            <person name="Kiefer A.F."/>
            <person name="Nichols A."/>
            <person name="Cepeda A.J."/>
            <person name="Yan W."/>
            <person name="Fan B."/>
            <person name="Jiang Y."/>
            <person name="Adhikari A."/>
            <person name="Zheng C.-J."/>
            <person name="Schuster L."/>
            <person name="Cowan T.M."/>
            <person name="Smanski M.J."/>
            <person name="Chevrette M.G."/>
            <person name="De Carvalho L.P.S."/>
            <person name="Shen B."/>
        </authorList>
    </citation>
    <scope>NUCLEOTIDE SEQUENCE [LARGE SCALE GENOMIC DNA]</scope>
    <source>
        <strain evidence="11 12">NPDC006488</strain>
    </source>
</reference>
<dbReference type="RefSeq" id="WP_388113040.1">
    <property type="nucleotide sequence ID" value="NZ_JBIAHM010000015.1"/>
</dbReference>
<dbReference type="InterPro" id="IPR000801">
    <property type="entry name" value="Esterase-like"/>
</dbReference>
<keyword evidence="11" id="KW-0378">Hydrolase</keyword>
<organism evidence="11 12">
    <name type="scientific">Streptomyces hokutonensis</name>
    <dbReference type="NCBI Taxonomy" id="1306990"/>
    <lineage>
        <taxon>Bacteria</taxon>
        <taxon>Bacillati</taxon>
        <taxon>Actinomycetota</taxon>
        <taxon>Actinomycetes</taxon>
        <taxon>Kitasatosporales</taxon>
        <taxon>Streptomycetaceae</taxon>
        <taxon>Streptomyces</taxon>
    </lineage>
</organism>
<gene>
    <name evidence="11" type="ORF">ACFYNQ_36500</name>
</gene>
<dbReference type="SUPFAM" id="SSF53474">
    <property type="entry name" value="alpha/beta-Hydrolases"/>
    <property type="match status" value="1"/>
</dbReference>
<dbReference type="EMBL" id="JBIAHM010000015">
    <property type="protein sequence ID" value="MFE9604043.1"/>
    <property type="molecule type" value="Genomic_DNA"/>
</dbReference>
<evidence type="ECO:0000259" key="10">
    <source>
        <dbReference type="Pfam" id="PF18435"/>
    </source>
</evidence>
<comment type="similarity">
    <text evidence="2">Belongs to the mycobacterial A85 antigen family.</text>
</comment>
<evidence type="ECO:0000256" key="6">
    <source>
        <dbReference type="ARBA" id="ARBA00032572"/>
    </source>
</evidence>
<keyword evidence="5 9" id="KW-0732">Signal</keyword>
<dbReference type="EC" id="2.3.1.20" evidence="4"/>
<evidence type="ECO:0000313" key="12">
    <source>
        <dbReference type="Proteomes" id="UP001601303"/>
    </source>
</evidence>
<dbReference type="Gene3D" id="2.60.40.2180">
    <property type="match status" value="1"/>
</dbReference>
<feature type="region of interest" description="Disordered" evidence="8">
    <location>
        <begin position="135"/>
        <end position="161"/>
    </location>
</feature>
<feature type="signal peptide" evidence="9">
    <location>
        <begin position="1"/>
        <end position="29"/>
    </location>
</feature>
<protein>
    <recommendedName>
        <fullName evidence="6">Acyl-CoA:diacylglycerol acyltransferase</fullName>
        <ecNumber evidence="3">2.3.1.122</ecNumber>
        <ecNumber evidence="4">2.3.1.20</ecNumber>
    </recommendedName>
</protein>
<dbReference type="PANTHER" id="PTHR43037:SF1">
    <property type="entry name" value="BLL1128 PROTEIN"/>
    <property type="match status" value="1"/>
</dbReference>
<name>A0ABW6MFF1_9ACTN</name>
<evidence type="ECO:0000256" key="1">
    <source>
        <dbReference type="ARBA" id="ARBA00000697"/>
    </source>
</evidence>
<dbReference type="Pfam" id="PF00756">
    <property type="entry name" value="Esterase"/>
    <property type="match status" value="1"/>
</dbReference>